<dbReference type="RefSeq" id="WP_035765587.1">
    <property type="nucleotide sequence ID" value="NZ_BKBD01000059.1"/>
</dbReference>
<proteinExistence type="predicted"/>
<evidence type="ECO:0008006" key="4">
    <source>
        <dbReference type="Google" id="ProtNLM"/>
    </source>
</evidence>
<dbReference type="AlphaFoldDB" id="A0AAP9RDD3"/>
<gene>
    <name evidence="1" type="ORF">FF104_04385</name>
    <name evidence="2" type="ORF">FF104_06200</name>
</gene>
<evidence type="ECO:0000313" key="1">
    <source>
        <dbReference type="EMBL" id="QMW90212.1"/>
    </source>
</evidence>
<dbReference type="EMBL" id="CP040626">
    <property type="protein sequence ID" value="QMW90563.1"/>
    <property type="molecule type" value="Genomic_DNA"/>
</dbReference>
<protein>
    <recommendedName>
        <fullName evidence="4">Phage protein</fullName>
    </recommendedName>
</protein>
<organism evidence="1 3">
    <name type="scientific">Clostridium butyricum</name>
    <dbReference type="NCBI Taxonomy" id="1492"/>
    <lineage>
        <taxon>Bacteria</taxon>
        <taxon>Bacillati</taxon>
        <taxon>Bacillota</taxon>
        <taxon>Clostridia</taxon>
        <taxon>Eubacteriales</taxon>
        <taxon>Clostridiaceae</taxon>
        <taxon>Clostridium</taxon>
    </lineage>
</organism>
<dbReference type="Proteomes" id="UP000515243">
    <property type="component" value="Chromosome 1"/>
</dbReference>
<evidence type="ECO:0000313" key="3">
    <source>
        <dbReference type="Proteomes" id="UP000515243"/>
    </source>
</evidence>
<evidence type="ECO:0000313" key="2">
    <source>
        <dbReference type="EMBL" id="QMW90563.1"/>
    </source>
</evidence>
<name>A0AAP9RDD3_CLOBU</name>
<sequence length="90" mass="10454">MMKYRKKPVEIEAFQYDGDFLNREGNFYIPTWGIKAYREGILFFDGPTLKVKTLEGDMVASVNDFIIQGVNGEIYPCKPDIFEKTYELAE</sequence>
<accession>A0AAP9RDD3</accession>
<dbReference type="EMBL" id="CP040626">
    <property type="protein sequence ID" value="QMW90212.1"/>
    <property type="molecule type" value="Genomic_DNA"/>
</dbReference>
<reference evidence="1 3" key="1">
    <citation type="submission" date="2019-05" db="EMBL/GenBank/DDBJ databases">
        <authorList>
            <person name="Schori C."/>
            <person name="Ahrens C."/>
        </authorList>
    </citation>
    <scope>NUCLEOTIDE SEQUENCE [LARGE SCALE GENOMIC DNA]</scope>
    <source>
        <strain evidence="1 3">DSM 10702</strain>
    </source>
</reference>